<dbReference type="AlphaFoldDB" id="A0A563DW06"/>
<name>A0A563DW06_9MICO</name>
<keyword evidence="1" id="KW-1133">Transmembrane helix</keyword>
<sequence>MTTRTTAVPGGSTPTQGDTTIMKNQITTRVTGAASAVTTRLLWTTAVAVTLLTALHGRAATVAVRKTRERGFTAIETALIVAGGLVIATLLVVVATKAYNTHAAGIK</sequence>
<dbReference type="EMBL" id="VCQV01000027">
    <property type="protein sequence ID" value="TWP34458.1"/>
    <property type="molecule type" value="Genomic_DNA"/>
</dbReference>
<keyword evidence="3" id="KW-1185">Reference proteome</keyword>
<reference evidence="2 3" key="2">
    <citation type="submission" date="2019-08" db="EMBL/GenBank/DDBJ databases">
        <title>Jejuicoccus antrihumi gen. nov., sp. nov., a new member of the family Dermacoccaceae isolated from a cave.</title>
        <authorList>
            <person name="Schumann P."/>
            <person name="Kim I.S."/>
        </authorList>
    </citation>
    <scope>NUCLEOTIDE SEQUENCE [LARGE SCALE GENOMIC DNA]</scope>
    <source>
        <strain evidence="2 3">C5-26</strain>
    </source>
</reference>
<accession>A0A563DW06</accession>
<evidence type="ECO:0000313" key="2">
    <source>
        <dbReference type="EMBL" id="TWP34458.1"/>
    </source>
</evidence>
<feature type="transmembrane region" description="Helical" evidence="1">
    <location>
        <begin position="72"/>
        <end position="95"/>
    </location>
</feature>
<organism evidence="2 3">
    <name type="scientific">Leekyejoonella antrihumi</name>
    <dbReference type="NCBI Taxonomy" id="1660198"/>
    <lineage>
        <taxon>Bacteria</taxon>
        <taxon>Bacillati</taxon>
        <taxon>Actinomycetota</taxon>
        <taxon>Actinomycetes</taxon>
        <taxon>Micrococcales</taxon>
        <taxon>Dermacoccaceae</taxon>
        <taxon>Leekyejoonella</taxon>
    </lineage>
</organism>
<gene>
    <name evidence="2" type="ORF">FGL98_17225</name>
</gene>
<proteinExistence type="predicted"/>
<dbReference type="Proteomes" id="UP000320244">
    <property type="component" value="Unassembled WGS sequence"/>
</dbReference>
<keyword evidence="1" id="KW-0812">Transmembrane</keyword>
<feature type="transmembrane region" description="Helical" evidence="1">
    <location>
        <begin position="41"/>
        <end position="60"/>
    </location>
</feature>
<evidence type="ECO:0000256" key="1">
    <source>
        <dbReference type="SAM" id="Phobius"/>
    </source>
</evidence>
<keyword evidence="1" id="KW-0472">Membrane</keyword>
<protein>
    <submittedName>
        <fullName evidence="2">Uncharacterized protein</fullName>
    </submittedName>
</protein>
<evidence type="ECO:0000313" key="3">
    <source>
        <dbReference type="Proteomes" id="UP000320244"/>
    </source>
</evidence>
<comment type="caution">
    <text evidence="2">The sequence shown here is derived from an EMBL/GenBank/DDBJ whole genome shotgun (WGS) entry which is preliminary data.</text>
</comment>
<reference evidence="2 3" key="1">
    <citation type="submission" date="2019-05" db="EMBL/GenBank/DDBJ databases">
        <authorList>
            <person name="Lee S.D."/>
        </authorList>
    </citation>
    <scope>NUCLEOTIDE SEQUENCE [LARGE SCALE GENOMIC DNA]</scope>
    <source>
        <strain evidence="2 3">C5-26</strain>
    </source>
</reference>